<evidence type="ECO:0000313" key="2">
    <source>
        <dbReference type="WBParaSite" id="ES5_v2.g16264.t1"/>
    </source>
</evidence>
<proteinExistence type="predicted"/>
<sequence length="281" mass="32019">MACPWVHCNICLRLPAANIRYFISNYLITPKCSICKRDAKIEEINKDLREDLRRYFVHIHDLAVKHFNEVKSIIEFQSKNCRRLMRHKVEKIRELQNTTIKHAEDSATIAKLEQQVKELQARNASLETENQTLNSSFNTQQNLVNHYSQLLASNSVANNNVNNAPSFFQSSFNPNMTQQDLFNLVNASYLNASMARSDNSSTMSIKTTRSAPSKSSLNSTTFSARTTQSAPSRSSLYKLHSATADPRSNLRTPQGPSRMPPTQRSRTVCPHWPKARCRCNK</sequence>
<evidence type="ECO:0000313" key="1">
    <source>
        <dbReference type="Proteomes" id="UP000887579"/>
    </source>
</evidence>
<dbReference type="WBParaSite" id="ES5_v2.g16264.t1">
    <property type="protein sequence ID" value="ES5_v2.g16264.t1"/>
    <property type="gene ID" value="ES5_v2.g16264"/>
</dbReference>
<dbReference type="Proteomes" id="UP000887579">
    <property type="component" value="Unplaced"/>
</dbReference>
<accession>A0AC34FGJ2</accession>
<reference evidence="2" key="1">
    <citation type="submission" date="2022-11" db="UniProtKB">
        <authorList>
            <consortium name="WormBaseParasite"/>
        </authorList>
    </citation>
    <scope>IDENTIFICATION</scope>
</reference>
<name>A0AC34FGJ2_9BILA</name>
<protein>
    <submittedName>
        <fullName evidence="2">Uncharacterized protein</fullName>
    </submittedName>
</protein>
<organism evidence="1 2">
    <name type="scientific">Panagrolaimus sp. ES5</name>
    <dbReference type="NCBI Taxonomy" id="591445"/>
    <lineage>
        <taxon>Eukaryota</taxon>
        <taxon>Metazoa</taxon>
        <taxon>Ecdysozoa</taxon>
        <taxon>Nematoda</taxon>
        <taxon>Chromadorea</taxon>
        <taxon>Rhabditida</taxon>
        <taxon>Tylenchina</taxon>
        <taxon>Panagrolaimomorpha</taxon>
        <taxon>Panagrolaimoidea</taxon>
        <taxon>Panagrolaimidae</taxon>
        <taxon>Panagrolaimus</taxon>
    </lineage>
</organism>